<dbReference type="InterPro" id="IPR051320">
    <property type="entry name" value="Viral_Replic_Matur_Polypro"/>
</dbReference>
<dbReference type="InterPro" id="IPR043128">
    <property type="entry name" value="Rev_trsase/Diguanyl_cyclase"/>
</dbReference>
<dbReference type="AlphaFoldDB" id="A0AAD8X5Y3"/>
<evidence type="ECO:0000313" key="3">
    <source>
        <dbReference type="EMBL" id="KAK1695372.1"/>
    </source>
</evidence>
<dbReference type="InterPro" id="IPR016197">
    <property type="entry name" value="Chromo-like_dom_sf"/>
</dbReference>
<dbReference type="SUPFAM" id="SSF54160">
    <property type="entry name" value="Chromo domain-like"/>
    <property type="match status" value="1"/>
</dbReference>
<dbReference type="PANTHER" id="PTHR33064:SF37">
    <property type="entry name" value="RIBONUCLEASE H"/>
    <property type="match status" value="1"/>
</dbReference>
<gene>
    <name evidence="3" type="ORF">QYE76_012069</name>
</gene>
<protein>
    <recommendedName>
        <fullName evidence="2">Chromo domain-containing protein</fullName>
    </recommendedName>
</protein>
<dbReference type="PROSITE" id="PS50013">
    <property type="entry name" value="CHROMO_2"/>
    <property type="match status" value="1"/>
</dbReference>
<dbReference type="Proteomes" id="UP001231189">
    <property type="component" value="Unassembled WGS sequence"/>
</dbReference>
<dbReference type="Pfam" id="PF17919">
    <property type="entry name" value="RT_RNaseH_2"/>
    <property type="match status" value="1"/>
</dbReference>
<sequence>MESLTPESKTLYELLKVNMAEDAEQRFAHYKKEILGNFQPFVMDTQKHLKGVDQGMAALSSDLEGVRTQIGQELDVVRGSLSHEIGQLTALVAGLQRYYRKFIKHYAIISQPLTALLKKGTIFVWTIDTDTAFQTLKKALITAPVLALPRFSEQFVIDTDACDVGIGAVLSQGGHPLAYVPVRVLQQRARQVGRRTVAQVLVQWSGSSPAQATWEDQEALQQHFPLAPAWGQAGLQQRGNVSDPVTTDDQGEGGNDTEAFESSPRDLGRPKRSKRPSSRYAGDNWTK</sequence>
<dbReference type="SUPFAM" id="SSF56672">
    <property type="entry name" value="DNA/RNA polymerases"/>
    <property type="match status" value="1"/>
</dbReference>
<evidence type="ECO:0000256" key="1">
    <source>
        <dbReference type="SAM" id="MobiDB-lite"/>
    </source>
</evidence>
<keyword evidence="4" id="KW-1185">Reference proteome</keyword>
<reference evidence="3" key="1">
    <citation type="submission" date="2023-07" db="EMBL/GenBank/DDBJ databases">
        <title>A chromosome-level genome assembly of Lolium multiflorum.</title>
        <authorList>
            <person name="Chen Y."/>
            <person name="Copetti D."/>
            <person name="Kolliker R."/>
            <person name="Studer B."/>
        </authorList>
    </citation>
    <scope>NUCLEOTIDE SEQUENCE</scope>
    <source>
        <strain evidence="3">02402/16</strain>
        <tissue evidence="3">Leaf</tissue>
    </source>
</reference>
<dbReference type="Gene3D" id="3.30.70.270">
    <property type="match status" value="1"/>
</dbReference>
<dbReference type="PANTHER" id="PTHR33064">
    <property type="entry name" value="POL PROTEIN"/>
    <property type="match status" value="1"/>
</dbReference>
<dbReference type="InterPro" id="IPR043502">
    <property type="entry name" value="DNA/RNA_pol_sf"/>
</dbReference>
<dbReference type="InterPro" id="IPR041577">
    <property type="entry name" value="RT_RNaseH_2"/>
</dbReference>
<organism evidence="3 4">
    <name type="scientific">Lolium multiflorum</name>
    <name type="common">Italian ryegrass</name>
    <name type="synonym">Lolium perenne subsp. multiflorum</name>
    <dbReference type="NCBI Taxonomy" id="4521"/>
    <lineage>
        <taxon>Eukaryota</taxon>
        <taxon>Viridiplantae</taxon>
        <taxon>Streptophyta</taxon>
        <taxon>Embryophyta</taxon>
        <taxon>Tracheophyta</taxon>
        <taxon>Spermatophyta</taxon>
        <taxon>Magnoliopsida</taxon>
        <taxon>Liliopsida</taxon>
        <taxon>Poales</taxon>
        <taxon>Poaceae</taxon>
        <taxon>BOP clade</taxon>
        <taxon>Pooideae</taxon>
        <taxon>Poodae</taxon>
        <taxon>Poeae</taxon>
        <taxon>Poeae Chloroplast Group 2 (Poeae type)</taxon>
        <taxon>Loliodinae</taxon>
        <taxon>Loliinae</taxon>
        <taxon>Lolium</taxon>
    </lineage>
</organism>
<name>A0AAD8X5Y3_LOLMU</name>
<feature type="compositionally biased region" description="Polar residues" evidence="1">
    <location>
        <begin position="236"/>
        <end position="248"/>
    </location>
</feature>
<feature type="domain" description="Chromo" evidence="2">
    <location>
        <begin position="179"/>
        <end position="225"/>
    </location>
</feature>
<evidence type="ECO:0000313" key="4">
    <source>
        <dbReference type="Proteomes" id="UP001231189"/>
    </source>
</evidence>
<dbReference type="FunFam" id="3.30.70.270:FF:000020">
    <property type="entry name" value="Transposon Tf2-6 polyprotein-like Protein"/>
    <property type="match status" value="1"/>
</dbReference>
<evidence type="ECO:0000259" key="2">
    <source>
        <dbReference type="PROSITE" id="PS50013"/>
    </source>
</evidence>
<dbReference type="InterPro" id="IPR000953">
    <property type="entry name" value="Chromo/chromo_shadow_dom"/>
</dbReference>
<comment type="caution">
    <text evidence="3">The sequence shown here is derived from an EMBL/GenBank/DDBJ whole genome shotgun (WGS) entry which is preliminary data.</text>
</comment>
<accession>A0AAD8X5Y3</accession>
<feature type="region of interest" description="Disordered" evidence="1">
    <location>
        <begin position="236"/>
        <end position="287"/>
    </location>
</feature>
<dbReference type="EMBL" id="JAUUTY010000001">
    <property type="protein sequence ID" value="KAK1695372.1"/>
    <property type="molecule type" value="Genomic_DNA"/>
</dbReference>
<proteinExistence type="predicted"/>